<organism evidence="2 3">
    <name type="scientific">Erwinia typographi</name>
    <dbReference type="NCBI Taxonomy" id="371042"/>
    <lineage>
        <taxon>Bacteria</taxon>
        <taxon>Pseudomonadati</taxon>
        <taxon>Pseudomonadota</taxon>
        <taxon>Gammaproteobacteria</taxon>
        <taxon>Enterobacterales</taxon>
        <taxon>Erwiniaceae</taxon>
        <taxon>Erwinia</taxon>
    </lineage>
</organism>
<keyword evidence="3" id="KW-1185">Reference proteome</keyword>
<keyword evidence="1" id="KW-0732">Signal</keyword>
<reference evidence="2 3" key="1">
    <citation type="submission" date="2014-10" db="EMBL/GenBank/DDBJ databases">
        <title>Genome sequence of Erwinia typographi M043b.</title>
        <authorList>
            <person name="Chan K.-G."/>
            <person name="Tan W.-S."/>
        </authorList>
    </citation>
    <scope>NUCLEOTIDE SEQUENCE [LARGE SCALE GENOMIC DNA]</scope>
    <source>
        <strain evidence="2 3">M043b</strain>
    </source>
</reference>
<dbReference type="PROSITE" id="PS51257">
    <property type="entry name" value="PROKAR_LIPOPROTEIN"/>
    <property type="match status" value="1"/>
</dbReference>
<evidence type="ECO:0000313" key="3">
    <source>
        <dbReference type="Proteomes" id="UP000030351"/>
    </source>
</evidence>
<proteinExistence type="predicted"/>
<protein>
    <recommendedName>
        <fullName evidence="4">Lipoprotein</fullName>
    </recommendedName>
</protein>
<dbReference type="AlphaFoldDB" id="A0A0A3ZK75"/>
<accession>A0A0A3ZK75</accession>
<evidence type="ECO:0008006" key="4">
    <source>
        <dbReference type="Google" id="ProtNLM"/>
    </source>
</evidence>
<evidence type="ECO:0000313" key="2">
    <source>
        <dbReference type="EMBL" id="KGT86143.1"/>
    </source>
</evidence>
<dbReference type="RefSeq" id="WP_034899748.1">
    <property type="nucleotide sequence ID" value="NZ_JRUQ01000110.1"/>
</dbReference>
<dbReference type="eggNOG" id="ENOG5032VE3">
    <property type="taxonomic scope" value="Bacteria"/>
</dbReference>
<feature type="signal peptide" evidence="1">
    <location>
        <begin position="1"/>
        <end position="20"/>
    </location>
</feature>
<dbReference type="EMBL" id="JRUQ01000110">
    <property type="protein sequence ID" value="KGT86143.1"/>
    <property type="molecule type" value="Genomic_DNA"/>
</dbReference>
<gene>
    <name evidence="2" type="ORF">NG99_26645</name>
</gene>
<evidence type="ECO:0000256" key="1">
    <source>
        <dbReference type="SAM" id="SignalP"/>
    </source>
</evidence>
<sequence length="129" mass="14197">MKKVLIAVMIGIAMSLTGCMSTPSATQLSNAYYGELPTIYKEQIQNSIGDGLKDPDSAKYKFGEPKKAYLQGGLSDNFKMHYGWVVPVSVNAKNSYGAYVGYKTQYYMFVDGQMIDATLKFNSGYAKAI</sequence>
<dbReference type="OrthoDB" id="9157170at2"/>
<feature type="chain" id="PRO_5002006150" description="Lipoprotein" evidence="1">
    <location>
        <begin position="21"/>
        <end position="129"/>
    </location>
</feature>
<dbReference type="Proteomes" id="UP000030351">
    <property type="component" value="Unassembled WGS sequence"/>
</dbReference>
<dbReference type="STRING" id="371042.NG99_26645"/>
<comment type="caution">
    <text evidence="2">The sequence shown here is derived from an EMBL/GenBank/DDBJ whole genome shotgun (WGS) entry which is preliminary data.</text>
</comment>
<name>A0A0A3ZK75_9GAMM</name>